<evidence type="ECO:0000256" key="11">
    <source>
        <dbReference type="ARBA" id="ARBA00093666"/>
    </source>
</evidence>
<sequence>MKHLSRRKFIKLGMLAATLPLPALAQAWQAAPERRLRFHNLHTGENLDLAYWVQGEYVPESLAEINHVLRDFRTDQVAAIDTGLLDLLSRVKLALGSAQPLQVISGYRSPATNHMLSEHSSGVAKHSLHMEGKAIDIRIPGVPLAELRRTGLALKGGGVGYYPASDFVHLDVGRVRTWAG</sequence>
<dbReference type="PANTHER" id="PTHR37425">
    <property type="match status" value="1"/>
</dbReference>
<comment type="similarity">
    <text evidence="10">Belongs to the peptidase M15 family.</text>
</comment>
<keyword evidence="9" id="KW-0961">Cell wall biogenesis/degradation</keyword>
<evidence type="ECO:0000256" key="6">
    <source>
        <dbReference type="ARBA" id="ARBA00022801"/>
    </source>
</evidence>
<evidence type="ECO:0000256" key="4">
    <source>
        <dbReference type="ARBA" id="ARBA00022723"/>
    </source>
</evidence>
<dbReference type="InterPro" id="IPR009045">
    <property type="entry name" value="Zn_M74/Hedgehog-like"/>
</dbReference>
<reference evidence="13 14" key="1">
    <citation type="submission" date="2023-12" db="EMBL/GenBank/DDBJ databases">
        <title>Thiobacillus sedimentum sp. nov., a chemolithoautotrophic sulfur-oxidizing bacterium isolated from freshwater sediment.</title>
        <authorList>
            <person name="Luo J."/>
            <person name="Dai C."/>
        </authorList>
    </citation>
    <scope>NUCLEOTIDE SEQUENCE [LARGE SCALE GENOMIC DNA]</scope>
    <source>
        <strain evidence="13 14">SCUT-2</strain>
    </source>
</reference>
<dbReference type="InterPro" id="IPR006311">
    <property type="entry name" value="TAT_signal"/>
</dbReference>
<organism evidence="13 14">
    <name type="scientific">Thiobacillus sedimenti</name>
    <dbReference type="NCBI Taxonomy" id="3110231"/>
    <lineage>
        <taxon>Bacteria</taxon>
        <taxon>Pseudomonadati</taxon>
        <taxon>Pseudomonadota</taxon>
        <taxon>Betaproteobacteria</taxon>
        <taxon>Nitrosomonadales</taxon>
        <taxon>Thiobacillaceae</taxon>
        <taxon>Thiobacillus</taxon>
    </lineage>
</organism>
<dbReference type="RefSeq" id="WP_324780930.1">
    <property type="nucleotide sequence ID" value="NZ_CP141769.1"/>
</dbReference>
<feature type="chain" id="PRO_5045584934" description="Murein endopeptidase K" evidence="12">
    <location>
        <begin position="26"/>
        <end position="180"/>
    </location>
</feature>
<keyword evidence="8" id="KW-0482">Metalloprotease</keyword>
<dbReference type="SUPFAM" id="SSF55166">
    <property type="entry name" value="Hedgehog/DD-peptidase"/>
    <property type="match status" value="1"/>
</dbReference>
<dbReference type="Gene3D" id="3.30.1380.10">
    <property type="match status" value="1"/>
</dbReference>
<evidence type="ECO:0000256" key="7">
    <source>
        <dbReference type="ARBA" id="ARBA00022833"/>
    </source>
</evidence>
<dbReference type="InterPro" id="IPR010275">
    <property type="entry name" value="MepK"/>
</dbReference>
<evidence type="ECO:0000256" key="10">
    <source>
        <dbReference type="ARBA" id="ARBA00093448"/>
    </source>
</evidence>
<feature type="signal peptide" evidence="12">
    <location>
        <begin position="1"/>
        <end position="25"/>
    </location>
</feature>
<evidence type="ECO:0000256" key="2">
    <source>
        <dbReference type="ARBA" id="ARBA00004776"/>
    </source>
</evidence>
<keyword evidence="3" id="KW-0645">Protease</keyword>
<dbReference type="Pfam" id="PF05951">
    <property type="entry name" value="Peptidase_M15_2"/>
    <property type="match status" value="1"/>
</dbReference>
<keyword evidence="7" id="KW-0862">Zinc</keyword>
<keyword evidence="6" id="KW-0378">Hydrolase</keyword>
<gene>
    <name evidence="13" type="ORF">VA613_05880</name>
</gene>
<keyword evidence="5 12" id="KW-0732">Signal</keyword>
<evidence type="ECO:0000313" key="13">
    <source>
        <dbReference type="EMBL" id="WRS40400.1"/>
    </source>
</evidence>
<dbReference type="EMBL" id="CP141769">
    <property type="protein sequence ID" value="WRS40400.1"/>
    <property type="molecule type" value="Genomic_DNA"/>
</dbReference>
<accession>A0ABZ1CMY8</accession>
<dbReference type="PROSITE" id="PS51318">
    <property type="entry name" value="TAT"/>
    <property type="match status" value="1"/>
</dbReference>
<dbReference type="PANTHER" id="PTHR37425:SF1">
    <property type="entry name" value="OUTER MEMBRANE PROTEIN"/>
    <property type="match status" value="1"/>
</dbReference>
<keyword evidence="14" id="KW-1185">Reference proteome</keyword>
<protein>
    <recommendedName>
        <fullName evidence="11">Murein endopeptidase K</fullName>
    </recommendedName>
</protein>
<dbReference type="CDD" id="cd14844">
    <property type="entry name" value="Zn-DD-carboxypeptidase_like"/>
    <property type="match status" value="1"/>
</dbReference>
<keyword evidence="4" id="KW-0479">Metal-binding</keyword>
<evidence type="ECO:0000256" key="5">
    <source>
        <dbReference type="ARBA" id="ARBA00022729"/>
    </source>
</evidence>
<comment type="pathway">
    <text evidence="2">Cell wall biogenesis; cell wall polysaccharide biosynthesis.</text>
</comment>
<evidence type="ECO:0000313" key="14">
    <source>
        <dbReference type="Proteomes" id="UP001334732"/>
    </source>
</evidence>
<evidence type="ECO:0000256" key="3">
    <source>
        <dbReference type="ARBA" id="ARBA00022670"/>
    </source>
</evidence>
<evidence type="ECO:0000256" key="8">
    <source>
        <dbReference type="ARBA" id="ARBA00023049"/>
    </source>
</evidence>
<evidence type="ECO:0000256" key="1">
    <source>
        <dbReference type="ARBA" id="ARBA00001947"/>
    </source>
</evidence>
<proteinExistence type="inferred from homology"/>
<evidence type="ECO:0000256" key="12">
    <source>
        <dbReference type="SAM" id="SignalP"/>
    </source>
</evidence>
<comment type="cofactor">
    <cofactor evidence="1">
        <name>Zn(2+)</name>
        <dbReference type="ChEBI" id="CHEBI:29105"/>
    </cofactor>
</comment>
<dbReference type="Proteomes" id="UP001334732">
    <property type="component" value="Chromosome"/>
</dbReference>
<evidence type="ECO:0000256" key="9">
    <source>
        <dbReference type="ARBA" id="ARBA00023316"/>
    </source>
</evidence>
<name>A0ABZ1CMY8_9PROT</name>